<proteinExistence type="predicted"/>
<sequence length="117" mass="12830">MEGWKLEDGTPVTADDLAREITLVPRTRFWRLSHIALLWPRHSDPDSTAQAGGFADGYALELTPAPDGVIWLLQPVNGDPLDRQTGFAPNGRAAVMAAFDKMSQDYAQKQARALISP</sequence>
<name>A0A5A7N6M6_9PROT</name>
<comment type="caution">
    <text evidence="1">The sequence shown here is derived from an EMBL/GenBank/DDBJ whole genome shotgun (WGS) entry which is preliminary data.</text>
</comment>
<accession>A0A5A7N6M6</accession>
<reference evidence="1 2" key="1">
    <citation type="submission" date="2019-09" db="EMBL/GenBank/DDBJ databases">
        <title>NBRP : Genome information of microbial organism related human and environment.</title>
        <authorList>
            <person name="Hattori M."/>
            <person name="Oshima K."/>
            <person name="Inaba H."/>
            <person name="Suda W."/>
            <person name="Sakamoto M."/>
            <person name="Iino T."/>
            <person name="Kitahara M."/>
            <person name="Oshida Y."/>
            <person name="Iida T."/>
            <person name="Kudo T."/>
            <person name="Itoh T."/>
            <person name="Ohkuma M."/>
        </authorList>
    </citation>
    <scope>NUCLEOTIDE SEQUENCE [LARGE SCALE GENOMIC DNA]</scope>
    <source>
        <strain evidence="1 2">Q-1</strain>
    </source>
</reference>
<organism evidence="1 2">
    <name type="scientific">Iodidimonas nitroreducens</name>
    <dbReference type="NCBI Taxonomy" id="1236968"/>
    <lineage>
        <taxon>Bacteria</taxon>
        <taxon>Pseudomonadati</taxon>
        <taxon>Pseudomonadota</taxon>
        <taxon>Alphaproteobacteria</taxon>
        <taxon>Iodidimonadales</taxon>
        <taxon>Iodidimonadaceae</taxon>
        <taxon>Iodidimonas</taxon>
    </lineage>
</organism>
<gene>
    <name evidence="1" type="ORF">JCM17846_16430</name>
</gene>
<evidence type="ECO:0000313" key="1">
    <source>
        <dbReference type="EMBL" id="GER03961.1"/>
    </source>
</evidence>
<evidence type="ECO:0000313" key="2">
    <source>
        <dbReference type="Proteomes" id="UP000324996"/>
    </source>
</evidence>
<dbReference type="AlphaFoldDB" id="A0A5A7N6M6"/>
<dbReference type="Proteomes" id="UP000324996">
    <property type="component" value="Unassembled WGS sequence"/>
</dbReference>
<dbReference type="EMBL" id="BKCN01000007">
    <property type="protein sequence ID" value="GER03961.1"/>
    <property type="molecule type" value="Genomic_DNA"/>
</dbReference>
<protein>
    <submittedName>
        <fullName evidence="1">Uncharacterized protein</fullName>
    </submittedName>
</protein>
<keyword evidence="2" id="KW-1185">Reference proteome</keyword>